<comment type="caution">
    <text evidence="2">The sequence shown here is derived from an EMBL/GenBank/DDBJ whole genome shotgun (WGS) entry which is preliminary data.</text>
</comment>
<organism evidence="2 3">
    <name type="scientific">Methanothermococcus okinawensis</name>
    <dbReference type="NCBI Taxonomy" id="155863"/>
    <lineage>
        <taxon>Archaea</taxon>
        <taxon>Methanobacteriati</taxon>
        <taxon>Methanobacteriota</taxon>
        <taxon>Methanomada group</taxon>
        <taxon>Methanococci</taxon>
        <taxon>Methanococcales</taxon>
        <taxon>Methanococcaceae</taxon>
        <taxon>Methanothermococcus</taxon>
    </lineage>
</organism>
<name>A0A832ZJ07_9EURY</name>
<accession>A0A832ZJ07</accession>
<dbReference type="Proteomes" id="UP000618343">
    <property type="component" value="Unassembled WGS sequence"/>
</dbReference>
<dbReference type="EMBL" id="DQUO01000040">
    <property type="protein sequence ID" value="HIP91367.1"/>
    <property type="molecule type" value="Genomic_DNA"/>
</dbReference>
<dbReference type="EMBL" id="DQUI01000067">
    <property type="protein sequence ID" value="HIP84622.1"/>
    <property type="molecule type" value="Genomic_DNA"/>
</dbReference>
<evidence type="ECO:0000313" key="2">
    <source>
        <dbReference type="EMBL" id="HIP91367.1"/>
    </source>
</evidence>
<protein>
    <submittedName>
        <fullName evidence="2">Uncharacterized protein</fullName>
    </submittedName>
</protein>
<evidence type="ECO:0000313" key="1">
    <source>
        <dbReference type="EMBL" id="HIP84622.1"/>
    </source>
</evidence>
<evidence type="ECO:0000313" key="3">
    <source>
        <dbReference type="Proteomes" id="UP000618343"/>
    </source>
</evidence>
<dbReference type="Proteomes" id="UP000643554">
    <property type="component" value="Unassembled WGS sequence"/>
</dbReference>
<reference evidence="2" key="1">
    <citation type="journal article" date="2020" name="ISME J.">
        <title>Gammaproteobacteria mediating utilization of methyl-, sulfur- and petroleum organic compounds in deep ocean hydrothermal plumes.</title>
        <authorList>
            <person name="Zhou Z."/>
            <person name="Liu Y."/>
            <person name="Pan J."/>
            <person name="Cron B.R."/>
            <person name="Toner B.M."/>
            <person name="Anantharaman K."/>
            <person name="Breier J.A."/>
            <person name="Dick G.J."/>
            <person name="Li M."/>
        </authorList>
    </citation>
    <scope>NUCLEOTIDE SEQUENCE</scope>
    <source>
        <strain evidence="1">SZUA-1453</strain>
        <strain evidence="2">SZUA-1471</strain>
    </source>
</reference>
<dbReference type="AlphaFoldDB" id="A0A832ZJ07"/>
<sequence length="95" mass="10791">MVCPICGGEKCISKSTVDLYLNTVESFFKSTRDNSWERYPTAGDVGECVKTAKRIWLCPYCKKPFEANFRFKTLKVQCPNCNSTLNIPASHRTLC</sequence>
<gene>
    <name evidence="1" type="ORF">EYH15_03955</name>
    <name evidence="2" type="ORF">EYH21_03615</name>
</gene>
<proteinExistence type="predicted"/>